<dbReference type="InterPro" id="IPR015919">
    <property type="entry name" value="Cadherin-like_sf"/>
</dbReference>
<dbReference type="GeneID" id="107125408"/>
<keyword evidence="7" id="KW-1185">Reference proteome</keyword>
<feature type="domain" description="Cadherin" evidence="6">
    <location>
        <begin position="1"/>
        <end position="50"/>
    </location>
</feature>
<comment type="subcellular location">
    <subcellularLocation>
        <location evidence="1">Membrane</location>
    </subcellularLocation>
</comment>
<keyword evidence="4" id="KW-0472">Membrane</keyword>
<evidence type="ECO:0000256" key="1">
    <source>
        <dbReference type="ARBA" id="ARBA00004370"/>
    </source>
</evidence>
<dbReference type="InterPro" id="IPR002126">
    <property type="entry name" value="Cadherin-like_dom"/>
</dbReference>
<evidence type="ECO:0000256" key="5">
    <source>
        <dbReference type="PROSITE-ProRule" id="PRU00043"/>
    </source>
</evidence>
<evidence type="ECO:0000259" key="6">
    <source>
        <dbReference type="PROSITE" id="PS50268"/>
    </source>
</evidence>
<keyword evidence="2" id="KW-0677">Repeat</keyword>
<dbReference type="SMART" id="SM00112">
    <property type="entry name" value="CA"/>
    <property type="match status" value="1"/>
</dbReference>
<reference evidence="8" key="1">
    <citation type="submission" date="2025-08" db="UniProtKB">
        <authorList>
            <consortium name="RefSeq"/>
        </authorList>
    </citation>
    <scope>IDENTIFICATION</scope>
</reference>
<evidence type="ECO:0000256" key="3">
    <source>
        <dbReference type="ARBA" id="ARBA00022837"/>
    </source>
</evidence>
<name>A0ABM1LED4_GEKJA</name>
<feature type="domain" description="Cadherin" evidence="6">
    <location>
        <begin position="51"/>
        <end position="129"/>
    </location>
</feature>
<protein>
    <submittedName>
        <fullName evidence="8">Cadherin-24-like</fullName>
    </submittedName>
</protein>
<dbReference type="PRINTS" id="PR00205">
    <property type="entry name" value="CADHERIN"/>
</dbReference>
<dbReference type="PANTHER" id="PTHR24027">
    <property type="entry name" value="CADHERIN-23"/>
    <property type="match status" value="1"/>
</dbReference>
<evidence type="ECO:0000313" key="7">
    <source>
        <dbReference type="Proteomes" id="UP000694871"/>
    </source>
</evidence>
<accession>A0ABM1LED4</accession>
<evidence type="ECO:0000313" key="8">
    <source>
        <dbReference type="RefSeq" id="XP_015284321.1"/>
    </source>
</evidence>
<evidence type="ECO:0000256" key="4">
    <source>
        <dbReference type="ARBA" id="ARBA00023136"/>
    </source>
</evidence>
<dbReference type="SUPFAM" id="SSF49313">
    <property type="entry name" value="Cadherin-like"/>
    <property type="match status" value="1"/>
</dbReference>
<feature type="non-terminal residue" evidence="8">
    <location>
        <position position="1"/>
    </location>
</feature>
<organism evidence="7 8">
    <name type="scientific">Gekko japonicus</name>
    <name type="common">Schlegel's Japanese gecko</name>
    <dbReference type="NCBI Taxonomy" id="146911"/>
    <lineage>
        <taxon>Eukaryota</taxon>
        <taxon>Metazoa</taxon>
        <taxon>Chordata</taxon>
        <taxon>Craniata</taxon>
        <taxon>Vertebrata</taxon>
        <taxon>Euteleostomi</taxon>
        <taxon>Lepidosauria</taxon>
        <taxon>Squamata</taxon>
        <taxon>Bifurcata</taxon>
        <taxon>Gekkota</taxon>
        <taxon>Gekkonidae</taxon>
        <taxon>Gekkoninae</taxon>
        <taxon>Gekko</taxon>
    </lineage>
</organism>
<dbReference type="CDD" id="cd11304">
    <property type="entry name" value="Cadherin_repeat"/>
    <property type="match status" value="1"/>
</dbReference>
<keyword evidence="3 5" id="KW-0106">Calcium</keyword>
<dbReference type="RefSeq" id="XP_015284321.1">
    <property type="nucleotide sequence ID" value="XM_015428835.1"/>
</dbReference>
<evidence type="ECO:0000256" key="2">
    <source>
        <dbReference type="ARBA" id="ARBA00022737"/>
    </source>
</evidence>
<dbReference type="PANTHER" id="PTHR24027:SF272">
    <property type="entry name" value="CADHERIN-24"/>
    <property type="match status" value="1"/>
</dbReference>
<sequence length="130" mass="14592">PLDFESRRSYTFRVEATNTLIDPQYIRKGPFKDVATVRIAVEDADEPPAFSRPEYRLAVYENSPPGTLVGKVTAVDLDSPSSVIRYSVLPHTDPERYFSINSQDGTILTSVPLDREVVPWHNLTVVATEL</sequence>
<dbReference type="Gene3D" id="2.60.40.60">
    <property type="entry name" value="Cadherins"/>
    <property type="match status" value="2"/>
</dbReference>
<dbReference type="PROSITE" id="PS50268">
    <property type="entry name" value="CADHERIN_2"/>
    <property type="match status" value="2"/>
</dbReference>
<dbReference type="InterPro" id="IPR039808">
    <property type="entry name" value="Cadherin"/>
</dbReference>
<dbReference type="Proteomes" id="UP000694871">
    <property type="component" value="Unplaced"/>
</dbReference>
<feature type="non-terminal residue" evidence="8">
    <location>
        <position position="130"/>
    </location>
</feature>
<gene>
    <name evidence="8" type="primary">LOC107125408</name>
</gene>
<proteinExistence type="predicted"/>
<dbReference type="Pfam" id="PF00028">
    <property type="entry name" value="Cadherin"/>
    <property type="match status" value="1"/>
</dbReference>